<reference evidence="2" key="2">
    <citation type="journal article" date="2013" name="Nat. Commun.">
        <title>Genome of the Chinese tree shrew.</title>
        <authorList>
            <person name="Fan Y."/>
            <person name="Huang Z.Y."/>
            <person name="Cao C.C."/>
            <person name="Chen C.S."/>
            <person name="Chen Y.X."/>
            <person name="Fan D.D."/>
            <person name="He J."/>
            <person name="Hou H.L."/>
            <person name="Hu L."/>
            <person name="Hu X.T."/>
            <person name="Jiang X.T."/>
            <person name="Lai R."/>
            <person name="Lang Y.S."/>
            <person name="Liang B."/>
            <person name="Liao S.G."/>
            <person name="Mu D."/>
            <person name="Ma Y.Y."/>
            <person name="Niu Y.Y."/>
            <person name="Sun X.Q."/>
            <person name="Xia J.Q."/>
            <person name="Xiao J."/>
            <person name="Xiong Z.Q."/>
            <person name="Xu L."/>
            <person name="Yang L."/>
            <person name="Zhang Y."/>
            <person name="Zhao W."/>
            <person name="Zhao X.D."/>
            <person name="Zheng Y.T."/>
            <person name="Zhou J.M."/>
            <person name="Zhu Y.B."/>
            <person name="Zhang G.J."/>
            <person name="Wang J."/>
            <person name="Yao Y.G."/>
        </authorList>
    </citation>
    <scope>NUCLEOTIDE SEQUENCE [LARGE SCALE GENOMIC DNA]</scope>
</reference>
<proteinExistence type="predicted"/>
<gene>
    <name evidence="1" type="ORF">TREES_T100021101</name>
</gene>
<dbReference type="AlphaFoldDB" id="L9JAR6"/>
<name>L9JAR6_TUPCH</name>
<evidence type="ECO:0000313" key="1">
    <source>
        <dbReference type="EMBL" id="ELW47374.1"/>
    </source>
</evidence>
<accession>L9JAR6</accession>
<dbReference type="Proteomes" id="UP000011518">
    <property type="component" value="Unassembled WGS sequence"/>
</dbReference>
<sequence>MQKCLPGQTDKTGCFSAPMGMSTFNFTGHLCRNSINIVATVVEERTDIEANTTEDVIISSQMGSMTFEDTDNFYYPNFLFSGKIRVRGHGSSLKNHLNLEKAGLVTEEIRTRTVGFLEIRYRKKLTYKLTCSASREQEEMETLG</sequence>
<evidence type="ECO:0000313" key="2">
    <source>
        <dbReference type="Proteomes" id="UP000011518"/>
    </source>
</evidence>
<dbReference type="EMBL" id="KB321122">
    <property type="protein sequence ID" value="ELW47374.1"/>
    <property type="molecule type" value="Genomic_DNA"/>
</dbReference>
<organism evidence="1 2">
    <name type="scientific">Tupaia chinensis</name>
    <name type="common">Chinese tree shrew</name>
    <name type="synonym">Tupaia belangeri chinensis</name>
    <dbReference type="NCBI Taxonomy" id="246437"/>
    <lineage>
        <taxon>Eukaryota</taxon>
        <taxon>Metazoa</taxon>
        <taxon>Chordata</taxon>
        <taxon>Craniata</taxon>
        <taxon>Vertebrata</taxon>
        <taxon>Euteleostomi</taxon>
        <taxon>Mammalia</taxon>
        <taxon>Eutheria</taxon>
        <taxon>Euarchontoglires</taxon>
        <taxon>Scandentia</taxon>
        <taxon>Tupaiidae</taxon>
        <taxon>Tupaia</taxon>
    </lineage>
</organism>
<protein>
    <submittedName>
        <fullName evidence="1">Alpha-2-macroglobulin-like protein 1</fullName>
    </submittedName>
</protein>
<dbReference type="STRING" id="246437.L9JAR6"/>
<dbReference type="InParanoid" id="L9JAR6"/>
<keyword evidence="2" id="KW-1185">Reference proteome</keyword>
<reference evidence="2" key="1">
    <citation type="submission" date="2012-07" db="EMBL/GenBank/DDBJ databases">
        <title>Genome of the Chinese tree shrew, a rising model animal genetically related to primates.</title>
        <authorList>
            <person name="Zhang G."/>
            <person name="Fan Y."/>
            <person name="Yao Y."/>
            <person name="Huang Z."/>
        </authorList>
    </citation>
    <scope>NUCLEOTIDE SEQUENCE [LARGE SCALE GENOMIC DNA]</scope>
</reference>